<feature type="transmembrane region" description="Helical" evidence="1">
    <location>
        <begin position="37"/>
        <end position="58"/>
    </location>
</feature>
<evidence type="ECO:0000313" key="2">
    <source>
        <dbReference type="EMBL" id="QJY48348.1"/>
    </source>
</evidence>
<dbReference type="AlphaFoldDB" id="A0A6M6JJX0"/>
<keyword evidence="3" id="KW-1185">Reference proteome</keyword>
<gene>
    <name evidence="2" type="ORF">HOP40_23270</name>
</gene>
<protein>
    <submittedName>
        <fullName evidence="2">Uncharacterized protein</fullName>
    </submittedName>
</protein>
<sequence>MTRVASTVLGVLLLLIGVVWTLQGANVLPGSFMTGSRFWLGMGILCLVGGGLLLWWVVRGRRTPRP</sequence>
<keyword evidence="1" id="KW-0812">Transmembrane</keyword>
<dbReference type="EMBL" id="CP053564">
    <property type="protein sequence ID" value="QJY48348.1"/>
    <property type="molecule type" value="Genomic_DNA"/>
</dbReference>
<dbReference type="Proteomes" id="UP000505377">
    <property type="component" value="Chromosome"/>
</dbReference>
<evidence type="ECO:0000313" key="3">
    <source>
        <dbReference type="Proteomes" id="UP000505377"/>
    </source>
</evidence>
<reference evidence="2 3" key="1">
    <citation type="submission" date="2020-05" db="EMBL/GenBank/DDBJ databases">
        <authorList>
            <person name="Mo P."/>
        </authorList>
    </citation>
    <scope>NUCLEOTIDE SEQUENCE [LARGE SCALE GENOMIC DNA]</scope>
    <source>
        <strain evidence="2 3">Gen01</strain>
    </source>
</reference>
<keyword evidence="1" id="KW-0472">Membrane</keyword>
<evidence type="ECO:0000256" key="1">
    <source>
        <dbReference type="SAM" id="Phobius"/>
    </source>
</evidence>
<keyword evidence="1" id="KW-1133">Transmembrane helix</keyword>
<organism evidence="2 3">
    <name type="scientific">Pseudonocardia broussonetiae</name>
    <dbReference type="NCBI Taxonomy" id="2736640"/>
    <lineage>
        <taxon>Bacteria</taxon>
        <taxon>Bacillati</taxon>
        <taxon>Actinomycetota</taxon>
        <taxon>Actinomycetes</taxon>
        <taxon>Pseudonocardiales</taxon>
        <taxon>Pseudonocardiaceae</taxon>
        <taxon>Pseudonocardia</taxon>
    </lineage>
</organism>
<accession>A0A6M6JJX0</accession>
<dbReference type="KEGG" id="pbro:HOP40_23270"/>
<name>A0A6M6JJX0_9PSEU</name>
<dbReference type="RefSeq" id="WP_172161951.1">
    <property type="nucleotide sequence ID" value="NZ_CP053564.1"/>
</dbReference>
<proteinExistence type="predicted"/>